<organism evidence="1 2">
    <name type="scientific">Cryptolaemus montrouzieri</name>
    <dbReference type="NCBI Taxonomy" id="559131"/>
    <lineage>
        <taxon>Eukaryota</taxon>
        <taxon>Metazoa</taxon>
        <taxon>Ecdysozoa</taxon>
        <taxon>Arthropoda</taxon>
        <taxon>Hexapoda</taxon>
        <taxon>Insecta</taxon>
        <taxon>Pterygota</taxon>
        <taxon>Neoptera</taxon>
        <taxon>Endopterygota</taxon>
        <taxon>Coleoptera</taxon>
        <taxon>Polyphaga</taxon>
        <taxon>Cucujiformia</taxon>
        <taxon>Coccinelloidea</taxon>
        <taxon>Coccinellidae</taxon>
        <taxon>Scymninae</taxon>
        <taxon>Scymnini</taxon>
        <taxon>Cryptolaemus</taxon>
    </lineage>
</organism>
<evidence type="ECO:0000313" key="1">
    <source>
        <dbReference type="EMBL" id="KAL3288741.1"/>
    </source>
</evidence>
<name>A0ABD2PDM2_9CUCU</name>
<evidence type="ECO:0000313" key="2">
    <source>
        <dbReference type="Proteomes" id="UP001516400"/>
    </source>
</evidence>
<comment type="caution">
    <text evidence="1">The sequence shown here is derived from an EMBL/GenBank/DDBJ whole genome shotgun (WGS) entry which is preliminary data.</text>
</comment>
<reference evidence="1 2" key="1">
    <citation type="journal article" date="2021" name="BMC Biol.">
        <title>Horizontally acquired antibacterial genes associated with adaptive radiation of ladybird beetles.</title>
        <authorList>
            <person name="Li H.S."/>
            <person name="Tang X.F."/>
            <person name="Huang Y.H."/>
            <person name="Xu Z.Y."/>
            <person name="Chen M.L."/>
            <person name="Du X.Y."/>
            <person name="Qiu B.Y."/>
            <person name="Chen P.T."/>
            <person name="Zhang W."/>
            <person name="Slipinski A."/>
            <person name="Escalona H.E."/>
            <person name="Waterhouse R.M."/>
            <person name="Zwick A."/>
            <person name="Pang H."/>
        </authorList>
    </citation>
    <scope>NUCLEOTIDE SEQUENCE [LARGE SCALE GENOMIC DNA]</scope>
    <source>
        <strain evidence="1">SYSU2018</strain>
    </source>
</reference>
<dbReference type="Proteomes" id="UP001516400">
    <property type="component" value="Unassembled WGS sequence"/>
</dbReference>
<keyword evidence="2" id="KW-1185">Reference proteome</keyword>
<dbReference type="EMBL" id="JABFTP020000185">
    <property type="protein sequence ID" value="KAL3288741.1"/>
    <property type="molecule type" value="Genomic_DNA"/>
</dbReference>
<gene>
    <name evidence="1" type="ORF">HHI36_003176</name>
</gene>
<sequence>MKADYPSHKIVVMIMIIGECKCNSSIAVIRYAECFPDIRHPTDMILRSHSEDALKQRECVATILANVCVDFDKVKLQEQLRRLYYDEIKVELKALKGEVNDLKKDSLVSPDALVAEINDRDSRSNNLMIYNLKESDSTRVEHRKRDDVGMVNAIINESTNGVSDVDVTSNNIVKVLRVGQNVLKNKANIKNPAPYLNIYYHNAGGLRTRLEVFKNADYDIVIVKIFLTDEWLDGSHRDLYVSHCDAHENIYLENRDAKFVL</sequence>
<accession>A0ABD2PDM2</accession>
<protein>
    <submittedName>
        <fullName evidence="1">Uncharacterized protein</fullName>
    </submittedName>
</protein>
<proteinExistence type="predicted"/>
<dbReference type="AlphaFoldDB" id="A0ABD2PDM2"/>